<dbReference type="Gene3D" id="3.40.190.10">
    <property type="entry name" value="Periplasmic binding protein-like II"/>
    <property type="match status" value="1"/>
</dbReference>
<reference evidence="5" key="1">
    <citation type="submission" date="2018-05" db="EMBL/GenBank/DDBJ databases">
        <authorList>
            <person name="Lanie J.A."/>
            <person name="Ng W.-L."/>
            <person name="Kazmierczak K.M."/>
            <person name="Andrzejewski T.M."/>
            <person name="Davidsen T.M."/>
            <person name="Wayne K.J."/>
            <person name="Tettelin H."/>
            <person name="Glass J.I."/>
            <person name="Rusch D."/>
            <person name="Podicherti R."/>
            <person name="Tsui H.-C.T."/>
            <person name="Winkler M.E."/>
        </authorList>
    </citation>
    <scope>NUCLEOTIDE SEQUENCE</scope>
</reference>
<dbReference type="PANTHER" id="PTHR30290:SF10">
    <property type="entry name" value="PERIPLASMIC OLIGOPEPTIDE-BINDING PROTEIN-RELATED"/>
    <property type="match status" value="1"/>
</dbReference>
<keyword evidence="4" id="KW-0732">Signal</keyword>
<evidence type="ECO:0000256" key="1">
    <source>
        <dbReference type="ARBA" id="ARBA00004196"/>
    </source>
</evidence>
<dbReference type="GO" id="GO:0015833">
    <property type="term" value="P:peptide transport"/>
    <property type="evidence" value="ECO:0007669"/>
    <property type="project" value="TreeGrafter"/>
</dbReference>
<dbReference type="AlphaFoldDB" id="A0A382S489"/>
<sequence>KVRQTEWQVYLDDLNGRSLQMFGGLSWNADYVDPHNFLDTLFHSESSMNHSAYQNTDLDLMLEKARVEQVPAVRLDLYKQAEMTILEDAPIIPLWFPLEGGFLVKPRIQGYFVPPMPMQILRHIWIQQ</sequence>
<proteinExistence type="inferred from homology"/>
<evidence type="ECO:0000256" key="3">
    <source>
        <dbReference type="ARBA" id="ARBA00022448"/>
    </source>
</evidence>
<comment type="subcellular location">
    <subcellularLocation>
        <location evidence="1">Cell envelope</location>
    </subcellularLocation>
</comment>
<dbReference type="SUPFAM" id="SSF53850">
    <property type="entry name" value="Periplasmic binding protein-like II"/>
    <property type="match status" value="1"/>
</dbReference>
<feature type="non-terminal residue" evidence="5">
    <location>
        <position position="1"/>
    </location>
</feature>
<protein>
    <recommendedName>
        <fullName evidence="6">Solute-binding protein family 5 domain-containing protein</fullName>
    </recommendedName>
</protein>
<dbReference type="InterPro" id="IPR039424">
    <property type="entry name" value="SBP_5"/>
</dbReference>
<organism evidence="5">
    <name type="scientific">marine metagenome</name>
    <dbReference type="NCBI Taxonomy" id="408172"/>
    <lineage>
        <taxon>unclassified sequences</taxon>
        <taxon>metagenomes</taxon>
        <taxon>ecological metagenomes</taxon>
    </lineage>
</organism>
<gene>
    <name evidence="5" type="ORF">METZ01_LOCUS357598</name>
</gene>
<evidence type="ECO:0000313" key="5">
    <source>
        <dbReference type="EMBL" id="SVD04744.1"/>
    </source>
</evidence>
<evidence type="ECO:0000256" key="2">
    <source>
        <dbReference type="ARBA" id="ARBA00005695"/>
    </source>
</evidence>
<keyword evidence="3" id="KW-0813">Transport</keyword>
<evidence type="ECO:0000256" key="4">
    <source>
        <dbReference type="ARBA" id="ARBA00022729"/>
    </source>
</evidence>
<dbReference type="PANTHER" id="PTHR30290">
    <property type="entry name" value="PERIPLASMIC BINDING COMPONENT OF ABC TRANSPORTER"/>
    <property type="match status" value="1"/>
</dbReference>
<name>A0A382S489_9ZZZZ</name>
<accession>A0A382S489</accession>
<dbReference type="EMBL" id="UINC01126334">
    <property type="protein sequence ID" value="SVD04744.1"/>
    <property type="molecule type" value="Genomic_DNA"/>
</dbReference>
<dbReference type="GO" id="GO:1904680">
    <property type="term" value="F:peptide transmembrane transporter activity"/>
    <property type="evidence" value="ECO:0007669"/>
    <property type="project" value="TreeGrafter"/>
</dbReference>
<dbReference type="Gene3D" id="3.10.105.10">
    <property type="entry name" value="Dipeptide-binding Protein, Domain 3"/>
    <property type="match status" value="1"/>
</dbReference>
<comment type="similarity">
    <text evidence="2">Belongs to the bacterial solute-binding protein 5 family.</text>
</comment>
<evidence type="ECO:0008006" key="6">
    <source>
        <dbReference type="Google" id="ProtNLM"/>
    </source>
</evidence>
<dbReference type="GO" id="GO:0030313">
    <property type="term" value="C:cell envelope"/>
    <property type="evidence" value="ECO:0007669"/>
    <property type="project" value="UniProtKB-SubCell"/>
</dbReference>